<organism evidence="2 3">
    <name type="scientific">Plantactinospora alkalitolerans</name>
    <dbReference type="NCBI Taxonomy" id="2789879"/>
    <lineage>
        <taxon>Bacteria</taxon>
        <taxon>Bacillati</taxon>
        <taxon>Actinomycetota</taxon>
        <taxon>Actinomycetes</taxon>
        <taxon>Micromonosporales</taxon>
        <taxon>Micromonosporaceae</taxon>
        <taxon>Plantactinospora</taxon>
    </lineage>
</organism>
<proteinExistence type="predicted"/>
<evidence type="ECO:0000259" key="1">
    <source>
        <dbReference type="Pfam" id="PF24024"/>
    </source>
</evidence>
<dbReference type="Proteomes" id="UP000638560">
    <property type="component" value="Unassembled WGS sequence"/>
</dbReference>
<accession>A0ABS0GS31</accession>
<protein>
    <recommendedName>
        <fullName evidence="1">DUF7336 domain-containing protein</fullName>
    </recommendedName>
</protein>
<dbReference type="EMBL" id="JADPUN010000086">
    <property type="protein sequence ID" value="MBF9128697.1"/>
    <property type="molecule type" value="Genomic_DNA"/>
</dbReference>
<dbReference type="RefSeq" id="WP_196200350.1">
    <property type="nucleotide sequence ID" value="NZ_JADPUN010000086.1"/>
</dbReference>
<reference evidence="2 3" key="1">
    <citation type="submission" date="2020-11" db="EMBL/GenBank/DDBJ databases">
        <title>A novel isolate from a Black sea contaminated sediment with potential to produce alkanes: Plantactinospora alkalitolerans sp. nov.</title>
        <authorList>
            <person name="Carro L."/>
            <person name="Veyisoglu A."/>
            <person name="Guven K."/>
            <person name="Schumann P."/>
            <person name="Klenk H.-P."/>
            <person name="Sahin N."/>
        </authorList>
    </citation>
    <scope>NUCLEOTIDE SEQUENCE [LARGE SCALE GENOMIC DNA]</scope>
    <source>
        <strain evidence="2 3">S1510</strain>
    </source>
</reference>
<feature type="domain" description="DUF7336" evidence="1">
    <location>
        <begin position="33"/>
        <end position="86"/>
    </location>
</feature>
<dbReference type="InterPro" id="IPR055760">
    <property type="entry name" value="DUF7336"/>
</dbReference>
<evidence type="ECO:0000313" key="3">
    <source>
        <dbReference type="Proteomes" id="UP000638560"/>
    </source>
</evidence>
<keyword evidence="3" id="KW-1185">Reference proteome</keyword>
<sequence length="94" mass="11053">MDVFVLWHIRHACNLDGSPTLHRQDGELIWDEWDGDDLKMLGVYSSEQRAEKRIQRARLLPGFRDEPDCFMVDRHQLDEDEWTDGFVSVPHGES</sequence>
<gene>
    <name evidence="2" type="ORF">I0C86_06795</name>
</gene>
<comment type="caution">
    <text evidence="2">The sequence shown here is derived from an EMBL/GenBank/DDBJ whole genome shotgun (WGS) entry which is preliminary data.</text>
</comment>
<name>A0ABS0GS31_9ACTN</name>
<dbReference type="Pfam" id="PF24024">
    <property type="entry name" value="DUF7336"/>
    <property type="match status" value="1"/>
</dbReference>
<evidence type="ECO:0000313" key="2">
    <source>
        <dbReference type="EMBL" id="MBF9128697.1"/>
    </source>
</evidence>